<feature type="repeat" description="TPR" evidence="1">
    <location>
        <begin position="166"/>
        <end position="199"/>
    </location>
</feature>
<sequence>MKKKYVLFLFFTCFIFSQNKDSLLQVIKNYKLQDTLQCSRLSLYVELENDENIWMKYNTDMYNIAFKKINLRISNELKKKYYYYIGTYFNNIGFYYGSKDNYEFAILYYKKAIWFYKKAGKNNSMANTLSNIGIIFVKKGEPQKYIEYSNKALKLYKETNNYAGVANIYADLGYQYAENGSEEKAIKYLVKSLKISDSIKSKQSKIRSLEHIVKVLKSQNENQKALQYSYELASYFKEIDDKESLALTYFSIASTYNALKDFKNLFTYTSKSIELSKKINSTNTIAANYGLLAKYYLTQKQIENSFKYSKLELDIREKSLKEPAYTKSLLRFVEILIQRKDYQTAEKIGLQAYKKAQLLENTELIMSAAKNLKSIYIAMNKKSNALDFAVIELNMNDSLNAVNTKNSAIKNIFKYETEKREAEIKQLSQAKKISELENKKQKFTVYLLILIIFSVIISSYLLFKRYKINKQNEILKSEIAKTTAERKASESELKALKSQMNPHFIFNALNSIQEQFMFGDKLVANEQMGNFTTLTRQILTISGKKKIPLEVEVDVLTKYLELEKMRFETDFEYAIHVNENIDDQYIELPPMLIQPFVENSIKHGLLHKKGLKKLVIHFDLNANETFLLCTIEDNGIGRKKSEEIKYKNNHKSFSTTSVAQRLQIINDNENINDALVYEDLHDTNRNVIGTRVTLKISLT</sequence>
<dbReference type="PROSITE" id="PS50005">
    <property type="entry name" value="TPR"/>
    <property type="match status" value="1"/>
</dbReference>
<dbReference type="InterPro" id="IPR011990">
    <property type="entry name" value="TPR-like_helical_dom_sf"/>
</dbReference>
<dbReference type="SUPFAM" id="SSF48452">
    <property type="entry name" value="TPR-like"/>
    <property type="match status" value="2"/>
</dbReference>
<dbReference type="Proteomes" id="UP000800984">
    <property type="component" value="Unassembled WGS sequence"/>
</dbReference>
<organism evidence="5 6">
    <name type="scientific">Flavobacterium difficile</name>
    <dbReference type="NCBI Taxonomy" id="2709659"/>
    <lineage>
        <taxon>Bacteria</taxon>
        <taxon>Pseudomonadati</taxon>
        <taxon>Bacteroidota</taxon>
        <taxon>Flavobacteriia</taxon>
        <taxon>Flavobacteriales</taxon>
        <taxon>Flavobacteriaceae</taxon>
        <taxon>Flavobacterium</taxon>
    </lineage>
</organism>
<dbReference type="InterPro" id="IPR050640">
    <property type="entry name" value="Bact_2-comp_sensor_kinase"/>
</dbReference>
<dbReference type="InterPro" id="IPR019734">
    <property type="entry name" value="TPR_rpt"/>
</dbReference>
<keyword evidence="3" id="KW-1133">Transmembrane helix</keyword>
<comment type="caution">
    <text evidence="5">The sequence shown here is derived from an EMBL/GenBank/DDBJ whole genome shotgun (WGS) entry which is preliminary data.</text>
</comment>
<name>A0ABX0I5J9_9FLAO</name>
<feature type="coiled-coil region" evidence="2">
    <location>
        <begin position="472"/>
        <end position="499"/>
    </location>
</feature>
<dbReference type="Pfam" id="PF06580">
    <property type="entry name" value="His_kinase"/>
    <property type="match status" value="1"/>
</dbReference>
<dbReference type="RefSeq" id="WP_166075786.1">
    <property type="nucleotide sequence ID" value="NZ_JAAJBT010000001.1"/>
</dbReference>
<proteinExistence type="predicted"/>
<evidence type="ECO:0000313" key="5">
    <source>
        <dbReference type="EMBL" id="NHM00751.1"/>
    </source>
</evidence>
<dbReference type="Gene3D" id="3.30.565.10">
    <property type="entry name" value="Histidine kinase-like ATPase, C-terminal domain"/>
    <property type="match status" value="1"/>
</dbReference>
<dbReference type="EMBL" id="JAAJBT010000001">
    <property type="protein sequence ID" value="NHM00751.1"/>
    <property type="molecule type" value="Genomic_DNA"/>
</dbReference>
<evidence type="ECO:0000313" key="6">
    <source>
        <dbReference type="Proteomes" id="UP000800984"/>
    </source>
</evidence>
<feature type="transmembrane region" description="Helical" evidence="3">
    <location>
        <begin position="443"/>
        <end position="463"/>
    </location>
</feature>
<dbReference type="SMART" id="SM00028">
    <property type="entry name" value="TPR"/>
    <property type="match status" value="4"/>
</dbReference>
<evidence type="ECO:0000256" key="1">
    <source>
        <dbReference type="PROSITE-ProRule" id="PRU00339"/>
    </source>
</evidence>
<accession>A0ABX0I5J9</accession>
<dbReference type="PANTHER" id="PTHR34220:SF7">
    <property type="entry name" value="SENSOR HISTIDINE KINASE YPDA"/>
    <property type="match status" value="1"/>
</dbReference>
<protein>
    <recommendedName>
        <fullName evidence="4">Signal transduction histidine kinase internal region domain-containing protein</fullName>
    </recommendedName>
</protein>
<dbReference type="Gene3D" id="1.25.40.10">
    <property type="entry name" value="Tetratricopeptide repeat domain"/>
    <property type="match status" value="2"/>
</dbReference>
<keyword evidence="2" id="KW-0175">Coiled coil</keyword>
<keyword evidence="1" id="KW-0802">TPR repeat</keyword>
<keyword evidence="3" id="KW-0472">Membrane</keyword>
<dbReference type="InterPro" id="IPR010559">
    <property type="entry name" value="Sig_transdc_His_kin_internal"/>
</dbReference>
<evidence type="ECO:0000256" key="3">
    <source>
        <dbReference type="SAM" id="Phobius"/>
    </source>
</evidence>
<keyword evidence="3" id="KW-0812">Transmembrane</keyword>
<evidence type="ECO:0000256" key="2">
    <source>
        <dbReference type="SAM" id="Coils"/>
    </source>
</evidence>
<dbReference type="Pfam" id="PF13424">
    <property type="entry name" value="TPR_12"/>
    <property type="match status" value="1"/>
</dbReference>
<keyword evidence="6" id="KW-1185">Reference proteome</keyword>
<gene>
    <name evidence="5" type="ORF">G4D72_01345</name>
</gene>
<evidence type="ECO:0000259" key="4">
    <source>
        <dbReference type="Pfam" id="PF06580"/>
    </source>
</evidence>
<reference evidence="5 6" key="1">
    <citation type="submission" date="2020-02" db="EMBL/GenBank/DDBJ databases">
        <authorList>
            <person name="Chen W.-M."/>
        </authorList>
    </citation>
    <scope>NUCLEOTIDE SEQUENCE [LARGE SCALE GENOMIC DNA]</scope>
    <source>
        <strain evidence="5 6">KDG-16</strain>
    </source>
</reference>
<dbReference type="PANTHER" id="PTHR34220">
    <property type="entry name" value="SENSOR HISTIDINE KINASE YPDA"/>
    <property type="match status" value="1"/>
</dbReference>
<dbReference type="InterPro" id="IPR036890">
    <property type="entry name" value="HATPase_C_sf"/>
</dbReference>
<feature type="domain" description="Signal transduction histidine kinase internal region" evidence="4">
    <location>
        <begin position="491"/>
        <end position="570"/>
    </location>
</feature>